<dbReference type="GO" id="GO:0006508">
    <property type="term" value="P:proteolysis"/>
    <property type="evidence" value="ECO:0007669"/>
    <property type="project" value="InterPro"/>
</dbReference>
<evidence type="ECO:0000313" key="1">
    <source>
        <dbReference type="EMBL" id="THD67389.1"/>
    </source>
</evidence>
<dbReference type="EMBL" id="SSMC01000002">
    <property type="protein sequence ID" value="THD67389.1"/>
    <property type="molecule type" value="Genomic_DNA"/>
</dbReference>
<dbReference type="PANTHER" id="PTHR12994:SF17">
    <property type="entry name" value="LD30995P"/>
    <property type="match status" value="1"/>
</dbReference>
<sequence>MCDTFTFFSKIEKDESFFAKNSDRDPGEPQIIEITDEVKPHFDNTFFTESLPKYTPQLEALKRLIPKYDHPYKAILSRPTWIWGAEMGVNEKGVCIGNEAVFSKEPLIPDGILGMDILRLALHNGATATEAAEIITSVLESCGQGGNGSYSGSLKYHNSFLIKDFHRAYVIESSGKNWVRKEVKECASISNSYTLRKDYNLASHAFRGTDLKKDLENSFYTFFSKGDFRQDYTHQQIKYLDKGVNEVFGILRSHISADNKMKRGMRSICVHPGIIVKSETTSSMIVHYYKDKIITWVTSSPNPCVSLFKPLVLSNNNAFHQFRSPERALAYFKTNRSVAEFLVRNKVIFNKEVKSLRDELQAQFLDIIYSDLENKTTEQLVADCSRCFEMEQTYLQQIHTLTGQSIVTP</sequence>
<dbReference type="OrthoDB" id="1109933at2"/>
<dbReference type="GO" id="GO:0070004">
    <property type="term" value="F:cysteine-type exopeptidase activity"/>
    <property type="evidence" value="ECO:0007669"/>
    <property type="project" value="InterPro"/>
</dbReference>
<dbReference type="PANTHER" id="PTHR12994">
    <property type="entry name" value="SECERNIN"/>
    <property type="match status" value="1"/>
</dbReference>
<dbReference type="AlphaFoldDB" id="A0A4S3M1H1"/>
<protein>
    <submittedName>
        <fullName evidence="1">Uncharacterized protein</fullName>
    </submittedName>
</protein>
<gene>
    <name evidence="1" type="ORF">E7Z59_06925</name>
</gene>
<organism evidence="1 2">
    <name type="scientific">Robertkochia marina</name>
    <dbReference type="NCBI Taxonomy" id="1227945"/>
    <lineage>
        <taxon>Bacteria</taxon>
        <taxon>Pseudomonadati</taxon>
        <taxon>Bacteroidota</taxon>
        <taxon>Flavobacteriia</taxon>
        <taxon>Flavobacteriales</taxon>
        <taxon>Flavobacteriaceae</taxon>
        <taxon>Robertkochia</taxon>
    </lineage>
</organism>
<accession>A0A4S3M1H1</accession>
<dbReference type="InterPro" id="IPR005322">
    <property type="entry name" value="Peptidase_C69"/>
</dbReference>
<evidence type="ECO:0000313" key="2">
    <source>
        <dbReference type="Proteomes" id="UP000305939"/>
    </source>
</evidence>
<dbReference type="Gene3D" id="3.60.60.10">
    <property type="entry name" value="Penicillin V Acylase, Chain A"/>
    <property type="match status" value="1"/>
</dbReference>
<dbReference type="GO" id="GO:0016805">
    <property type="term" value="F:dipeptidase activity"/>
    <property type="evidence" value="ECO:0007669"/>
    <property type="project" value="InterPro"/>
</dbReference>
<keyword evidence="2" id="KW-1185">Reference proteome</keyword>
<proteinExistence type="predicted"/>
<name>A0A4S3M1H1_9FLAO</name>
<reference evidence="1 2" key="1">
    <citation type="submission" date="2019-04" db="EMBL/GenBank/DDBJ databases">
        <title>Draft genome sequence of Robertkochia marina CC-AMO-30D.</title>
        <authorList>
            <person name="Hameed A."/>
            <person name="Lin S.-Y."/>
            <person name="Shahina M."/>
            <person name="Lai W.-A."/>
            <person name="Young C.-C."/>
        </authorList>
    </citation>
    <scope>NUCLEOTIDE SEQUENCE [LARGE SCALE GENOMIC DNA]</scope>
    <source>
        <strain evidence="1 2">CC-AMO-30D</strain>
    </source>
</reference>
<dbReference type="Proteomes" id="UP000305939">
    <property type="component" value="Unassembled WGS sequence"/>
</dbReference>
<comment type="caution">
    <text evidence="1">The sequence shown here is derived from an EMBL/GenBank/DDBJ whole genome shotgun (WGS) entry which is preliminary data.</text>
</comment>
<dbReference type="RefSeq" id="WP_136335595.1">
    <property type="nucleotide sequence ID" value="NZ_QXMP01000009.1"/>
</dbReference>